<organism evidence="3 4">
    <name type="scientific">Sphingomonas mucosissima</name>
    <dbReference type="NCBI Taxonomy" id="370959"/>
    <lineage>
        <taxon>Bacteria</taxon>
        <taxon>Pseudomonadati</taxon>
        <taxon>Pseudomonadota</taxon>
        <taxon>Alphaproteobacteria</taxon>
        <taxon>Sphingomonadales</taxon>
        <taxon>Sphingomonadaceae</taxon>
        <taxon>Sphingomonas</taxon>
    </lineage>
</organism>
<dbReference type="Pfam" id="PF10677">
    <property type="entry name" value="DUF2490"/>
    <property type="match status" value="1"/>
</dbReference>
<reference evidence="3 4" key="1">
    <citation type="submission" date="2017-03" db="EMBL/GenBank/DDBJ databases">
        <title>Genome sequence of Sphingomonas mucosissima DSM 17494.</title>
        <authorList>
            <person name="Poehlein A."/>
            <person name="Wuebbeler J.H."/>
            <person name="Steinbuechel A."/>
            <person name="Daniel R."/>
        </authorList>
    </citation>
    <scope>NUCLEOTIDE SEQUENCE [LARGE SCALE GENOMIC DNA]</scope>
    <source>
        <strain evidence="3 4">DSM 17494</strain>
    </source>
</reference>
<name>A0A245ZR46_9SPHN</name>
<protein>
    <recommendedName>
        <fullName evidence="5">DUF2490 domain-containing protein</fullName>
    </recommendedName>
</protein>
<evidence type="ECO:0000256" key="2">
    <source>
        <dbReference type="SAM" id="SignalP"/>
    </source>
</evidence>
<keyword evidence="4" id="KW-1185">Reference proteome</keyword>
<dbReference type="EMBL" id="NBBJ01000001">
    <property type="protein sequence ID" value="OWK32209.1"/>
    <property type="molecule type" value="Genomic_DNA"/>
</dbReference>
<keyword evidence="2" id="KW-0732">Signal</keyword>
<gene>
    <name evidence="3" type="ORF">SPMU_05310</name>
</gene>
<feature type="signal peptide" evidence="2">
    <location>
        <begin position="1"/>
        <end position="21"/>
    </location>
</feature>
<evidence type="ECO:0000313" key="3">
    <source>
        <dbReference type="EMBL" id="OWK32209.1"/>
    </source>
</evidence>
<dbReference type="Proteomes" id="UP000197783">
    <property type="component" value="Unassembled WGS sequence"/>
</dbReference>
<evidence type="ECO:0000313" key="4">
    <source>
        <dbReference type="Proteomes" id="UP000197783"/>
    </source>
</evidence>
<proteinExistence type="predicted"/>
<feature type="chain" id="PRO_5012625310" description="DUF2490 domain-containing protein" evidence="2">
    <location>
        <begin position="22"/>
        <end position="266"/>
    </location>
</feature>
<sequence>MRARLAASATAVMCLSSPAMAETNHGGQIWGSIRVIAPLTEDIFLSGDLQPRFSTDNAVTAPITIIPPVISWRKNESLILSAGYLYAFIDGARLPQDLHENRFLQQASYRLGAIGRVGIRAQTRFEQRQRSTGKDWNLRVAQQILLATPLTKKESGGPVGVISAELYWNLTDADGGARKGYDDLWTFVGVQLPVSSNTAFELGYLNQRQRQVNGLVNMNHAAVIGWSFQLARKIVPPKVVPTTAPGRQAMAEHEPSDNVSLPCERA</sequence>
<dbReference type="AlphaFoldDB" id="A0A245ZR46"/>
<evidence type="ECO:0008006" key="5">
    <source>
        <dbReference type="Google" id="ProtNLM"/>
    </source>
</evidence>
<feature type="region of interest" description="Disordered" evidence="1">
    <location>
        <begin position="244"/>
        <end position="266"/>
    </location>
</feature>
<comment type="caution">
    <text evidence="3">The sequence shown here is derived from an EMBL/GenBank/DDBJ whole genome shotgun (WGS) entry which is preliminary data.</text>
</comment>
<accession>A0A245ZR46</accession>
<evidence type="ECO:0000256" key="1">
    <source>
        <dbReference type="SAM" id="MobiDB-lite"/>
    </source>
</evidence>
<dbReference type="InterPro" id="IPR019619">
    <property type="entry name" value="DUF2490"/>
</dbReference>